<comment type="caution">
    <text evidence="1">The sequence shown here is derived from an EMBL/GenBank/DDBJ whole genome shotgun (WGS) entry which is preliminary data.</text>
</comment>
<organism evidence="1 2">
    <name type="scientific">Herbiconiux daphne</name>
    <dbReference type="NCBI Taxonomy" id="2970914"/>
    <lineage>
        <taxon>Bacteria</taxon>
        <taxon>Bacillati</taxon>
        <taxon>Actinomycetota</taxon>
        <taxon>Actinomycetes</taxon>
        <taxon>Micrococcales</taxon>
        <taxon>Microbacteriaceae</taxon>
        <taxon>Herbiconiux</taxon>
    </lineage>
</organism>
<reference evidence="1" key="1">
    <citation type="submission" date="2022-08" db="EMBL/GenBank/DDBJ databases">
        <authorList>
            <person name="Deng Y."/>
            <person name="Han X.-F."/>
            <person name="Zhang Y.-Q."/>
        </authorList>
    </citation>
    <scope>NUCLEOTIDE SEQUENCE</scope>
    <source>
        <strain evidence="1">CPCC 203386</strain>
    </source>
</reference>
<evidence type="ECO:0000313" key="2">
    <source>
        <dbReference type="Proteomes" id="UP001165586"/>
    </source>
</evidence>
<sequence length="111" mass="11998">MSYTEVLKDIAETITVELVEEANPRRWTGYGLDAADLSPADRAQRELDKKAAMNTANLLAKIKAVVALDAPATGKGAGVQIGAGVSEEELKRYEAEAHEIMRRINANGMLN</sequence>
<keyword evidence="2" id="KW-1185">Reference proteome</keyword>
<proteinExistence type="predicted"/>
<dbReference type="Proteomes" id="UP001165586">
    <property type="component" value="Unassembled WGS sequence"/>
</dbReference>
<protein>
    <submittedName>
        <fullName evidence="1">Uncharacterized protein</fullName>
    </submittedName>
</protein>
<name>A0ABT2HBT5_9MICO</name>
<dbReference type="RefSeq" id="WP_259543821.1">
    <property type="nucleotide sequence ID" value="NZ_JANLCJ010000694.1"/>
</dbReference>
<evidence type="ECO:0000313" key="1">
    <source>
        <dbReference type="EMBL" id="MCS5737425.1"/>
    </source>
</evidence>
<accession>A0ABT2HBT5</accession>
<dbReference type="EMBL" id="JANLCJ010000694">
    <property type="protein sequence ID" value="MCS5737425.1"/>
    <property type="molecule type" value="Genomic_DNA"/>
</dbReference>
<gene>
    <name evidence="1" type="ORF">N1032_27220</name>
</gene>